<name>A0A8H7TMK2_BIOOC</name>
<dbReference type="Proteomes" id="UP000616885">
    <property type="component" value="Unassembled WGS sequence"/>
</dbReference>
<protein>
    <submittedName>
        <fullName evidence="2">Uncharacterized protein</fullName>
    </submittedName>
</protein>
<reference evidence="2" key="1">
    <citation type="submission" date="2020-10" db="EMBL/GenBank/DDBJ databases">
        <title>High-Quality Genome Resource of Clonostachys rosea strain S41 by Oxford Nanopore Long-Read Sequencing.</title>
        <authorList>
            <person name="Wang H."/>
        </authorList>
    </citation>
    <scope>NUCLEOTIDE SEQUENCE</scope>
    <source>
        <strain evidence="2">S41</strain>
    </source>
</reference>
<dbReference type="AlphaFoldDB" id="A0A8H7TMK2"/>
<gene>
    <name evidence="2" type="ORF">IM811_014096</name>
</gene>
<dbReference type="EMBL" id="JADCTT010000005">
    <property type="protein sequence ID" value="KAF9752302.1"/>
    <property type="molecule type" value="Genomic_DNA"/>
</dbReference>
<organism evidence="2 3">
    <name type="scientific">Bionectria ochroleuca</name>
    <name type="common">Gliocladium roseum</name>
    <dbReference type="NCBI Taxonomy" id="29856"/>
    <lineage>
        <taxon>Eukaryota</taxon>
        <taxon>Fungi</taxon>
        <taxon>Dikarya</taxon>
        <taxon>Ascomycota</taxon>
        <taxon>Pezizomycotina</taxon>
        <taxon>Sordariomycetes</taxon>
        <taxon>Hypocreomycetidae</taxon>
        <taxon>Hypocreales</taxon>
        <taxon>Bionectriaceae</taxon>
        <taxon>Clonostachys</taxon>
    </lineage>
</organism>
<accession>A0A8H7TMK2</accession>
<keyword evidence="1" id="KW-0812">Transmembrane</keyword>
<comment type="caution">
    <text evidence="2">The sequence shown here is derived from an EMBL/GenBank/DDBJ whole genome shotgun (WGS) entry which is preliminary data.</text>
</comment>
<evidence type="ECO:0000313" key="2">
    <source>
        <dbReference type="EMBL" id="KAF9752302.1"/>
    </source>
</evidence>
<proteinExistence type="predicted"/>
<sequence>MRPHILNNTLSNTDKHSNSYHALLFIYQQFLAYSYRAVATSLFYTYEQIRAHFMSKDDYDTFSHLDCIYNKFLFLFLFFFFIDTSGYWVLGTQWGSDRFGTIWSKGILIHFGSKGKKSGCT</sequence>
<feature type="transmembrane region" description="Helical" evidence="1">
    <location>
        <begin position="20"/>
        <end position="46"/>
    </location>
</feature>
<keyword evidence="1" id="KW-0472">Membrane</keyword>
<evidence type="ECO:0000313" key="3">
    <source>
        <dbReference type="Proteomes" id="UP000616885"/>
    </source>
</evidence>
<evidence type="ECO:0000256" key="1">
    <source>
        <dbReference type="SAM" id="Phobius"/>
    </source>
</evidence>
<feature type="transmembrane region" description="Helical" evidence="1">
    <location>
        <begin position="72"/>
        <end position="90"/>
    </location>
</feature>
<keyword evidence="1" id="KW-1133">Transmembrane helix</keyword>